<gene>
    <name evidence="2" type="ORF">GEV33_011365</name>
</gene>
<dbReference type="EMBL" id="JABDTM020026811">
    <property type="protein sequence ID" value="KAH0811426.1"/>
    <property type="molecule type" value="Genomic_DNA"/>
</dbReference>
<feature type="region of interest" description="Disordered" evidence="1">
    <location>
        <begin position="265"/>
        <end position="308"/>
    </location>
</feature>
<sequence length="706" mass="78372">MTRCIDGFGRKTVAGMNGPLPRNYSETALVTREWPTLKGDIPEEMPPIDHTVLSTRDPPRHSPVEIETSCSKLSGAFVNWTRRAHSSKPPPYLASRGGNSRVPPNKLYGICALRLPVYGDPHPTGCPLIRLIAPISRHNCASFTPFTCSRVRVRIGGIKAAARLTSLAPKGAVHAPGEGVLGAAWVALGGRAVTNAPSTDPRRGEELSAMSALIEPSRDRRNRHLHTNRLRGRKRALCPHLDRVEGIRRSTQRVNPVISEVQVVISTGAGEKTPPSHRPQDRRANRRDLHGRLPPRAEGSPSLPTSNSPTAVELFMKEQQVPDAYSSSLHNLALKTHTNFGCAASLVTLDKLDRFPLPPGVPPIGDTSLTHVMKLAAHSPKPPTPFYDAMHIVVQIEKQRLDSELLEDIVVDNEIRARWGRHTARRIESGMRRRRASDARTPLRGREPVRKGALDLDGWIPESVGLFLTLINIWAGLARSCLPTTIASKQCPLWTPNGDIGRRNYLFALNKNRGQQHSTIRNETFEIEFNSNFETVKEKNDEFVVVVLFEGELSKWISDVTTWEIGAIRRSICYARTVEKIDGLTAAPEFHLIIFLQSPYLIACGSDDEIFSPRPPRTLFAGPTHVRTRKTKSGALPTEPCRSDERSPPIINWYKRAALSDAVGKNAHRGYLDRDPGSDMIGGMIGVFNYKHLQYRQLFLIVNDDG</sequence>
<dbReference type="Proteomes" id="UP000719412">
    <property type="component" value="Unassembled WGS sequence"/>
</dbReference>
<proteinExistence type="predicted"/>
<keyword evidence="3" id="KW-1185">Reference proteome</keyword>
<protein>
    <submittedName>
        <fullName evidence="2">Uncharacterized protein</fullName>
    </submittedName>
</protein>
<feature type="compositionally biased region" description="Basic and acidic residues" evidence="1">
    <location>
        <begin position="278"/>
        <end position="291"/>
    </location>
</feature>
<dbReference type="AlphaFoldDB" id="A0A8J6HBT7"/>
<evidence type="ECO:0000313" key="3">
    <source>
        <dbReference type="Proteomes" id="UP000719412"/>
    </source>
</evidence>
<organism evidence="2 3">
    <name type="scientific">Tenebrio molitor</name>
    <name type="common">Yellow mealworm beetle</name>
    <dbReference type="NCBI Taxonomy" id="7067"/>
    <lineage>
        <taxon>Eukaryota</taxon>
        <taxon>Metazoa</taxon>
        <taxon>Ecdysozoa</taxon>
        <taxon>Arthropoda</taxon>
        <taxon>Hexapoda</taxon>
        <taxon>Insecta</taxon>
        <taxon>Pterygota</taxon>
        <taxon>Neoptera</taxon>
        <taxon>Endopterygota</taxon>
        <taxon>Coleoptera</taxon>
        <taxon>Polyphaga</taxon>
        <taxon>Cucujiformia</taxon>
        <taxon>Tenebrionidae</taxon>
        <taxon>Tenebrio</taxon>
    </lineage>
</organism>
<reference evidence="2" key="2">
    <citation type="submission" date="2021-08" db="EMBL/GenBank/DDBJ databases">
        <authorList>
            <person name="Eriksson T."/>
        </authorList>
    </citation>
    <scope>NUCLEOTIDE SEQUENCE</scope>
    <source>
        <strain evidence="2">Stoneville</strain>
        <tissue evidence="2">Whole head</tissue>
    </source>
</reference>
<evidence type="ECO:0000256" key="1">
    <source>
        <dbReference type="SAM" id="MobiDB-lite"/>
    </source>
</evidence>
<comment type="caution">
    <text evidence="2">The sequence shown here is derived from an EMBL/GenBank/DDBJ whole genome shotgun (WGS) entry which is preliminary data.</text>
</comment>
<reference evidence="2" key="1">
    <citation type="journal article" date="2020" name="J Insects Food Feed">
        <title>The yellow mealworm (Tenebrio molitor) genome: a resource for the emerging insects as food and feed industry.</title>
        <authorList>
            <person name="Eriksson T."/>
            <person name="Andere A."/>
            <person name="Kelstrup H."/>
            <person name="Emery V."/>
            <person name="Picard C."/>
        </authorList>
    </citation>
    <scope>NUCLEOTIDE SEQUENCE</scope>
    <source>
        <strain evidence="2">Stoneville</strain>
        <tissue evidence="2">Whole head</tissue>
    </source>
</reference>
<evidence type="ECO:0000313" key="2">
    <source>
        <dbReference type="EMBL" id="KAH0811426.1"/>
    </source>
</evidence>
<name>A0A8J6HBT7_TENMO</name>
<accession>A0A8J6HBT7</accession>